<dbReference type="Proteomes" id="UP000627838">
    <property type="component" value="Unassembled WGS sequence"/>
</dbReference>
<evidence type="ECO:0000256" key="1">
    <source>
        <dbReference type="SAM" id="MobiDB-lite"/>
    </source>
</evidence>
<accession>A0ABR9JS26</accession>
<dbReference type="PRINTS" id="PR01217">
    <property type="entry name" value="PRICHEXTENSN"/>
</dbReference>
<keyword evidence="3" id="KW-1185">Reference proteome</keyword>
<feature type="region of interest" description="Disordered" evidence="1">
    <location>
        <begin position="318"/>
        <end position="338"/>
    </location>
</feature>
<dbReference type="RefSeq" id="WP_192759933.1">
    <property type="nucleotide sequence ID" value="NZ_JADBDZ010000001.1"/>
</dbReference>
<protein>
    <submittedName>
        <fullName evidence="2">Uncharacterized protein</fullName>
    </submittedName>
</protein>
<reference evidence="2 3" key="1">
    <citation type="submission" date="2020-10" db="EMBL/GenBank/DDBJ databases">
        <title>Sequencing the genomes of 1000 actinobacteria strains.</title>
        <authorList>
            <person name="Klenk H.-P."/>
        </authorList>
    </citation>
    <scope>NUCLEOTIDE SEQUENCE [LARGE SCALE GENOMIC DNA]</scope>
    <source>
        <strain evidence="2 3">DSM 46744</strain>
    </source>
</reference>
<sequence length="338" mass="34957">MFDEPPPGSLPPPGFGPLPPPNGSPVPPVFPVPPVLPGVGASKSVRPPLAPPMPPPKAPDVAPFAIASQVSGSPWIAAVATVPTTPLTASDAASRPMPLNMLPSGVLAASPTPGILPAPYPIPPEMAPPIAPSRVEEAVCFQLMPSRLPWATWTPWIRRSSPPPSRAPKAAPRRTAPSRRCPSRWASRCISSLKIIRAETWAAAWTAGMAAVEAPKVANAAAIKYAISIAVMISSAMNMYLAYSISSAPPSSISANSVQDMLSFGSICGSVETHFSQFSLNLSAAPLSSVLSTPAAVPSSSLISASMSTPAWRHASAQRRMAVSSPSGQSAPMIQDSH</sequence>
<comment type="caution">
    <text evidence="2">The sequence shown here is derived from an EMBL/GenBank/DDBJ whole genome shotgun (WGS) entry which is preliminary data.</text>
</comment>
<evidence type="ECO:0000313" key="2">
    <source>
        <dbReference type="EMBL" id="MBE1533367.1"/>
    </source>
</evidence>
<feature type="region of interest" description="Disordered" evidence="1">
    <location>
        <begin position="1"/>
        <end position="33"/>
    </location>
</feature>
<evidence type="ECO:0000313" key="3">
    <source>
        <dbReference type="Proteomes" id="UP000627838"/>
    </source>
</evidence>
<name>A0ABR9JS26_9ACTN</name>
<organism evidence="2 3">
    <name type="scientific">Actinomadura algeriensis</name>
    <dbReference type="NCBI Taxonomy" id="1679523"/>
    <lineage>
        <taxon>Bacteria</taxon>
        <taxon>Bacillati</taxon>
        <taxon>Actinomycetota</taxon>
        <taxon>Actinomycetes</taxon>
        <taxon>Streptosporangiales</taxon>
        <taxon>Thermomonosporaceae</taxon>
        <taxon>Actinomadura</taxon>
    </lineage>
</organism>
<proteinExistence type="predicted"/>
<dbReference type="EMBL" id="JADBDZ010000001">
    <property type="protein sequence ID" value="MBE1533367.1"/>
    <property type="molecule type" value="Genomic_DNA"/>
</dbReference>
<gene>
    <name evidence="2" type="ORF">H4W34_003200</name>
</gene>